<dbReference type="Proteomes" id="UP000023152">
    <property type="component" value="Unassembled WGS sequence"/>
</dbReference>
<dbReference type="Gene3D" id="1.10.287.630">
    <property type="entry name" value="Helix hairpin bin"/>
    <property type="match status" value="1"/>
</dbReference>
<protein>
    <submittedName>
        <fullName evidence="7">Voltage-gated ion channel superfamily</fullName>
    </submittedName>
</protein>
<reference evidence="7 8" key="1">
    <citation type="journal article" date="2013" name="Curr. Biol.">
        <title>The Genome of the Foraminiferan Reticulomyxa filosa.</title>
        <authorList>
            <person name="Glockner G."/>
            <person name="Hulsmann N."/>
            <person name="Schleicher M."/>
            <person name="Noegel A.A."/>
            <person name="Eichinger L."/>
            <person name="Gallinger C."/>
            <person name="Pawlowski J."/>
            <person name="Sierra R."/>
            <person name="Euteneuer U."/>
            <person name="Pillet L."/>
            <person name="Moustafa A."/>
            <person name="Platzer M."/>
            <person name="Groth M."/>
            <person name="Szafranski K."/>
            <person name="Schliwa M."/>
        </authorList>
    </citation>
    <scope>NUCLEOTIDE SEQUENCE [LARGE SCALE GENOMIC DNA]</scope>
</reference>
<dbReference type="GO" id="GO:0016020">
    <property type="term" value="C:membrane"/>
    <property type="evidence" value="ECO:0007669"/>
    <property type="project" value="UniProtKB-SubCell"/>
</dbReference>
<evidence type="ECO:0000256" key="4">
    <source>
        <dbReference type="ARBA" id="ARBA00023136"/>
    </source>
</evidence>
<evidence type="ECO:0000256" key="2">
    <source>
        <dbReference type="ARBA" id="ARBA00022692"/>
    </source>
</evidence>
<dbReference type="InterPro" id="IPR003938">
    <property type="entry name" value="K_chnl_volt-dep_EAG/ELK/ERG"/>
</dbReference>
<evidence type="ECO:0000313" key="7">
    <source>
        <dbReference type="EMBL" id="ETO03844.1"/>
    </source>
</evidence>
<name>X6LQE1_RETFI</name>
<feature type="transmembrane region" description="Helical" evidence="5">
    <location>
        <begin position="141"/>
        <end position="160"/>
    </location>
</feature>
<feature type="transmembrane region" description="Helical" evidence="5">
    <location>
        <begin position="29"/>
        <end position="50"/>
    </location>
</feature>
<dbReference type="EMBL" id="ASPP01031668">
    <property type="protein sequence ID" value="ETO03844.1"/>
    <property type="molecule type" value="Genomic_DNA"/>
</dbReference>
<feature type="transmembrane region" description="Helical" evidence="5">
    <location>
        <begin position="209"/>
        <end position="227"/>
    </location>
</feature>
<dbReference type="OrthoDB" id="2019079at2759"/>
<dbReference type="OMA" id="INDWAHY"/>
<dbReference type="InterPro" id="IPR005821">
    <property type="entry name" value="Ion_trans_dom"/>
</dbReference>
<proteinExistence type="predicted"/>
<keyword evidence="2 5" id="KW-0812">Transmembrane</keyword>
<keyword evidence="3 5" id="KW-1133">Transmembrane helix</keyword>
<dbReference type="InterPro" id="IPR018490">
    <property type="entry name" value="cNMP-bd_dom_sf"/>
</dbReference>
<gene>
    <name evidence="7" type="ORF">RFI_33558</name>
</gene>
<evidence type="ECO:0000259" key="6">
    <source>
        <dbReference type="Pfam" id="PF00520"/>
    </source>
</evidence>
<organism evidence="7 8">
    <name type="scientific">Reticulomyxa filosa</name>
    <dbReference type="NCBI Taxonomy" id="46433"/>
    <lineage>
        <taxon>Eukaryota</taxon>
        <taxon>Sar</taxon>
        <taxon>Rhizaria</taxon>
        <taxon>Retaria</taxon>
        <taxon>Foraminifera</taxon>
        <taxon>Monothalamids</taxon>
        <taxon>Reticulomyxidae</taxon>
        <taxon>Reticulomyxa</taxon>
    </lineage>
</organism>
<sequence length="323" mass="37257">IRVPYAIAFDISLEDYRTVWFVSDRSVDIIFGMDMLLMFITAIPNGRMLIIKKKEIAWIYAKGWFIPDLIATVPIDLLVMFCTNSRQINLERSAKLLRIAKSARLFRVMRLLRLKRVLIELEILLGLSFSILNIVKFAMLIIALVHLLACGYLAVARANVNDSWIYTLSLTHNLETRKDEYIAALYWALQTMITIGYGDVPPVRMEERIFAIVCMIIGGFLFTYGLTRIVNLVSTLNQNDTHLISVLDSINDWAHYYKLPNQLTQDIRAYIYFQSHHRYVAEKEVFNSLSDSIKRKVQGITFGPLIQNIAFFHGVSDAFFSLR</sequence>
<feature type="transmembrane region" description="Helical" evidence="5">
    <location>
        <begin position="181"/>
        <end position="197"/>
    </location>
</feature>
<evidence type="ECO:0000313" key="8">
    <source>
        <dbReference type="Proteomes" id="UP000023152"/>
    </source>
</evidence>
<dbReference type="PANTHER" id="PTHR47823:SF9">
    <property type="entry name" value="CHROMOSOME UNDETERMINED SCAFFOLD_10, WHOLE GENOME SHOTGUN SEQUENCE"/>
    <property type="match status" value="1"/>
</dbReference>
<evidence type="ECO:0000256" key="1">
    <source>
        <dbReference type="ARBA" id="ARBA00004141"/>
    </source>
</evidence>
<feature type="non-terminal residue" evidence="7">
    <location>
        <position position="1"/>
    </location>
</feature>
<dbReference type="AlphaFoldDB" id="X6LQE1"/>
<comment type="caution">
    <text evidence="7">The sequence shown here is derived from an EMBL/GenBank/DDBJ whole genome shotgun (WGS) entry which is preliminary data.</text>
</comment>
<keyword evidence="4 5" id="KW-0472">Membrane</keyword>
<feature type="domain" description="Ion transport" evidence="6">
    <location>
        <begin position="14"/>
        <end position="238"/>
    </location>
</feature>
<dbReference type="Pfam" id="PF00520">
    <property type="entry name" value="Ion_trans"/>
    <property type="match status" value="1"/>
</dbReference>
<dbReference type="SUPFAM" id="SSF51206">
    <property type="entry name" value="cAMP-binding domain-like"/>
    <property type="match status" value="1"/>
</dbReference>
<comment type="subcellular location">
    <subcellularLocation>
        <location evidence="1">Membrane</location>
        <topology evidence="1">Multi-pass membrane protein</topology>
    </subcellularLocation>
</comment>
<evidence type="ECO:0000256" key="5">
    <source>
        <dbReference type="SAM" id="Phobius"/>
    </source>
</evidence>
<dbReference type="SUPFAM" id="SSF81324">
    <property type="entry name" value="Voltage-gated potassium channels"/>
    <property type="match status" value="1"/>
</dbReference>
<dbReference type="PRINTS" id="PR01463">
    <property type="entry name" value="EAGCHANLFMLY"/>
</dbReference>
<dbReference type="PANTHER" id="PTHR47823">
    <property type="entry name" value="ION_TRANS DOMAIN-CONTAINING PROTEIN"/>
    <property type="match status" value="1"/>
</dbReference>
<accession>X6LQE1</accession>
<keyword evidence="8" id="KW-1185">Reference proteome</keyword>
<evidence type="ECO:0000256" key="3">
    <source>
        <dbReference type="ARBA" id="ARBA00022989"/>
    </source>
</evidence>
<dbReference type="Gene3D" id="1.10.287.70">
    <property type="match status" value="1"/>
</dbReference>
<feature type="transmembrane region" description="Helical" evidence="5">
    <location>
        <begin position="117"/>
        <end position="135"/>
    </location>
</feature>
<dbReference type="GO" id="GO:0005249">
    <property type="term" value="F:voltage-gated potassium channel activity"/>
    <property type="evidence" value="ECO:0007669"/>
    <property type="project" value="InterPro"/>
</dbReference>